<dbReference type="Gene3D" id="1.25.40.20">
    <property type="entry name" value="Ankyrin repeat-containing domain"/>
    <property type="match status" value="1"/>
</dbReference>
<evidence type="ECO:0000256" key="3">
    <source>
        <dbReference type="PROSITE-ProRule" id="PRU00023"/>
    </source>
</evidence>
<dbReference type="GeneID" id="25293032"/>
<organism evidence="5 6">
    <name type="scientific">Rhinocladiella mackenziei CBS 650.93</name>
    <dbReference type="NCBI Taxonomy" id="1442369"/>
    <lineage>
        <taxon>Eukaryota</taxon>
        <taxon>Fungi</taxon>
        <taxon>Dikarya</taxon>
        <taxon>Ascomycota</taxon>
        <taxon>Pezizomycotina</taxon>
        <taxon>Eurotiomycetes</taxon>
        <taxon>Chaetothyriomycetidae</taxon>
        <taxon>Chaetothyriales</taxon>
        <taxon>Herpotrichiellaceae</taxon>
        <taxon>Rhinocladiella</taxon>
    </lineage>
</organism>
<dbReference type="HOGENOM" id="CLU_737986_0_0_1"/>
<dbReference type="OrthoDB" id="4119622at2759"/>
<dbReference type="RefSeq" id="XP_013274121.1">
    <property type="nucleotide sequence ID" value="XM_013418667.1"/>
</dbReference>
<evidence type="ECO:0000256" key="1">
    <source>
        <dbReference type="ARBA" id="ARBA00022737"/>
    </source>
</evidence>
<proteinExistence type="predicted"/>
<keyword evidence="6" id="KW-1185">Reference proteome</keyword>
<dbReference type="InterPro" id="IPR002110">
    <property type="entry name" value="Ankyrin_rpt"/>
</dbReference>
<dbReference type="SMART" id="SM00248">
    <property type="entry name" value="ANK"/>
    <property type="match status" value="2"/>
</dbReference>
<keyword evidence="4" id="KW-0732">Signal</keyword>
<dbReference type="InterPro" id="IPR036770">
    <property type="entry name" value="Ankyrin_rpt-contain_sf"/>
</dbReference>
<feature type="signal peptide" evidence="4">
    <location>
        <begin position="1"/>
        <end position="21"/>
    </location>
</feature>
<name>A0A0D2JCY4_9EURO</name>
<dbReference type="PANTHER" id="PTHR24180">
    <property type="entry name" value="CYCLIN-DEPENDENT KINASE INHIBITOR 2C-RELATED"/>
    <property type="match status" value="1"/>
</dbReference>
<keyword evidence="1" id="KW-0677">Repeat</keyword>
<accession>A0A0D2JCY4</accession>
<dbReference type="PANTHER" id="PTHR24180:SF45">
    <property type="entry name" value="POLY [ADP-RIBOSE] POLYMERASE TANKYRASE"/>
    <property type="match status" value="1"/>
</dbReference>
<evidence type="ECO:0000313" key="5">
    <source>
        <dbReference type="EMBL" id="KIX06985.1"/>
    </source>
</evidence>
<evidence type="ECO:0000313" key="6">
    <source>
        <dbReference type="Proteomes" id="UP000053617"/>
    </source>
</evidence>
<feature type="chain" id="PRO_5002255966" evidence="4">
    <location>
        <begin position="22"/>
        <end position="375"/>
    </location>
</feature>
<dbReference type="AlphaFoldDB" id="A0A0D2JCY4"/>
<gene>
    <name evidence="5" type="ORF">Z518_04961</name>
</gene>
<dbReference type="EMBL" id="KN847477">
    <property type="protein sequence ID" value="KIX06985.1"/>
    <property type="molecule type" value="Genomic_DNA"/>
</dbReference>
<evidence type="ECO:0000256" key="4">
    <source>
        <dbReference type="SAM" id="SignalP"/>
    </source>
</evidence>
<dbReference type="Proteomes" id="UP000053617">
    <property type="component" value="Unassembled WGS sequence"/>
</dbReference>
<dbReference type="Pfam" id="PF12796">
    <property type="entry name" value="Ank_2"/>
    <property type="match status" value="1"/>
</dbReference>
<evidence type="ECO:0000256" key="2">
    <source>
        <dbReference type="ARBA" id="ARBA00023043"/>
    </source>
</evidence>
<dbReference type="SUPFAM" id="SSF48403">
    <property type="entry name" value="Ankyrin repeat"/>
    <property type="match status" value="1"/>
</dbReference>
<dbReference type="InterPro" id="IPR051637">
    <property type="entry name" value="Ank_repeat_dom-contain_49"/>
</dbReference>
<dbReference type="STRING" id="1442369.A0A0D2JCY4"/>
<keyword evidence="2 3" id="KW-0040">ANK repeat</keyword>
<feature type="repeat" description="ANK" evidence="3">
    <location>
        <begin position="124"/>
        <end position="156"/>
    </location>
</feature>
<feature type="repeat" description="ANK" evidence="3">
    <location>
        <begin position="174"/>
        <end position="207"/>
    </location>
</feature>
<dbReference type="PROSITE" id="PS50297">
    <property type="entry name" value="ANK_REP_REGION"/>
    <property type="match status" value="1"/>
</dbReference>
<dbReference type="PROSITE" id="PS50088">
    <property type="entry name" value="ANK_REPEAT"/>
    <property type="match status" value="2"/>
</dbReference>
<reference evidence="5 6" key="1">
    <citation type="submission" date="2015-01" db="EMBL/GenBank/DDBJ databases">
        <title>The Genome Sequence of Rhinocladiella mackenzie CBS 650.93.</title>
        <authorList>
            <consortium name="The Broad Institute Genomics Platform"/>
            <person name="Cuomo C."/>
            <person name="de Hoog S."/>
            <person name="Gorbushina A."/>
            <person name="Stielow B."/>
            <person name="Teixiera M."/>
            <person name="Abouelleil A."/>
            <person name="Chapman S.B."/>
            <person name="Priest M."/>
            <person name="Young S.K."/>
            <person name="Wortman J."/>
            <person name="Nusbaum C."/>
            <person name="Birren B."/>
        </authorList>
    </citation>
    <scope>NUCLEOTIDE SEQUENCE [LARGE SCALE GENOMIC DNA]</scope>
    <source>
        <strain evidence="5 6">CBS 650.93</strain>
    </source>
</reference>
<dbReference type="VEuPathDB" id="FungiDB:Z518_04961"/>
<sequence>MEALSMTAGIIVVLQLTSALTSYINDSKNATKDKALLAIEANNLYGLLTMLRFRVEEARSNDPWFNQVKLLGFKMARWTQSKTFLETIVSKLSSSKKRDRIKSALLWKFTKQEVETDANAQRGYHGTALQAASADGHGTVVKMLLDAGADVSAYGGRAGWYGSTPQAPDAEANDGRTPLSWAAGNGHEAVVKLPLTKDGIDPNSKDNLFHLTPLSWGKFEWLLYLNEAGFEVSDIIPLLLEAMDKSPWIAFEQPNANVSNVQASINFHQHSCAHKEKPIDVVNDPLSDPVAFHLKRDPRQRSVAAFCGFAGVFPPLKDQDDIGHATFQGMKVLLTSARKASWRIARTVIYFTDLEDTGSVKWGLNRRVTIYAFSA</sequence>
<protein>
    <submittedName>
        <fullName evidence="5">Uncharacterized protein</fullName>
    </submittedName>
</protein>